<evidence type="ECO:0000313" key="2">
    <source>
        <dbReference type="EMBL" id="GAA1838531.1"/>
    </source>
</evidence>
<proteinExistence type="predicted"/>
<accession>A0ABN2MTU1</accession>
<name>A0ABN2MTU1_9MICO</name>
<sequence length="123" mass="13274">MGSLRDGAETDILPMMGTLTYDSKLVVSFDDRVLAHLQSVIWAKLRRGEYFAFTWTESSSSGFGRTSVWISPSIPLAFEYFGGRPPRLNGAWVQALTKAANSASGLILVPEPADPLGQPAQGA</sequence>
<reference evidence="2 3" key="1">
    <citation type="journal article" date="2019" name="Int. J. Syst. Evol. Microbiol.">
        <title>The Global Catalogue of Microorganisms (GCM) 10K type strain sequencing project: providing services to taxonomists for standard genome sequencing and annotation.</title>
        <authorList>
            <consortium name="The Broad Institute Genomics Platform"/>
            <consortium name="The Broad Institute Genome Sequencing Center for Infectious Disease"/>
            <person name="Wu L."/>
            <person name="Ma J."/>
        </authorList>
    </citation>
    <scope>NUCLEOTIDE SEQUENCE [LARGE SCALE GENOMIC DNA]</scope>
    <source>
        <strain evidence="2 3">JCM 14323</strain>
    </source>
</reference>
<evidence type="ECO:0000313" key="3">
    <source>
        <dbReference type="Proteomes" id="UP001501746"/>
    </source>
</evidence>
<organism evidence="2 3">
    <name type="scientific">Agromyces salentinus</name>
    <dbReference type="NCBI Taxonomy" id="269421"/>
    <lineage>
        <taxon>Bacteria</taxon>
        <taxon>Bacillati</taxon>
        <taxon>Actinomycetota</taxon>
        <taxon>Actinomycetes</taxon>
        <taxon>Micrococcales</taxon>
        <taxon>Microbacteriaceae</taxon>
        <taxon>Agromyces</taxon>
    </lineage>
</organism>
<dbReference type="EMBL" id="BAAANK010000007">
    <property type="protein sequence ID" value="GAA1838531.1"/>
    <property type="molecule type" value="Genomic_DNA"/>
</dbReference>
<protein>
    <recommendedName>
        <fullName evidence="1">DUF7882 domain-containing protein</fullName>
    </recommendedName>
</protein>
<dbReference type="Pfam" id="PF25355">
    <property type="entry name" value="DUF7882"/>
    <property type="match status" value="1"/>
</dbReference>
<comment type="caution">
    <text evidence="2">The sequence shown here is derived from an EMBL/GenBank/DDBJ whole genome shotgun (WGS) entry which is preliminary data.</text>
</comment>
<dbReference type="Proteomes" id="UP001501746">
    <property type="component" value="Unassembled WGS sequence"/>
</dbReference>
<dbReference type="InterPro" id="IPR057204">
    <property type="entry name" value="DUF7882"/>
</dbReference>
<gene>
    <name evidence="2" type="ORF">GCM10009750_25240</name>
</gene>
<evidence type="ECO:0000259" key="1">
    <source>
        <dbReference type="Pfam" id="PF25355"/>
    </source>
</evidence>
<feature type="domain" description="DUF7882" evidence="1">
    <location>
        <begin position="16"/>
        <end position="111"/>
    </location>
</feature>
<keyword evidence="3" id="KW-1185">Reference proteome</keyword>